<dbReference type="Proteomes" id="UP001054902">
    <property type="component" value="Unassembled WGS sequence"/>
</dbReference>
<accession>A0AAD3CNT1</accession>
<reference evidence="1 2" key="1">
    <citation type="journal article" date="2021" name="Sci. Rep.">
        <title>The genome of the diatom Chaetoceros tenuissimus carries an ancient integrated fragment of an extant virus.</title>
        <authorList>
            <person name="Hongo Y."/>
            <person name="Kimura K."/>
            <person name="Takaki Y."/>
            <person name="Yoshida Y."/>
            <person name="Baba S."/>
            <person name="Kobayashi G."/>
            <person name="Nagasaki K."/>
            <person name="Hano T."/>
            <person name="Tomaru Y."/>
        </authorList>
    </citation>
    <scope>NUCLEOTIDE SEQUENCE [LARGE SCALE GENOMIC DNA]</scope>
    <source>
        <strain evidence="1 2">NIES-3715</strain>
    </source>
</reference>
<keyword evidence="2" id="KW-1185">Reference proteome</keyword>
<evidence type="ECO:0000313" key="2">
    <source>
        <dbReference type="Proteomes" id="UP001054902"/>
    </source>
</evidence>
<dbReference type="AlphaFoldDB" id="A0AAD3CNT1"/>
<protein>
    <recommendedName>
        <fullName evidence="3">Right handed beta helix domain-containing protein</fullName>
    </recommendedName>
</protein>
<dbReference type="Gene3D" id="2.160.20.10">
    <property type="entry name" value="Single-stranded right-handed beta-helix, Pectin lyase-like"/>
    <property type="match status" value="1"/>
</dbReference>
<name>A0AAD3CNT1_9STRA</name>
<dbReference type="InterPro" id="IPR011050">
    <property type="entry name" value="Pectin_lyase_fold/virulence"/>
</dbReference>
<organism evidence="1 2">
    <name type="scientific">Chaetoceros tenuissimus</name>
    <dbReference type="NCBI Taxonomy" id="426638"/>
    <lineage>
        <taxon>Eukaryota</taxon>
        <taxon>Sar</taxon>
        <taxon>Stramenopiles</taxon>
        <taxon>Ochrophyta</taxon>
        <taxon>Bacillariophyta</taxon>
        <taxon>Coscinodiscophyceae</taxon>
        <taxon>Chaetocerotophycidae</taxon>
        <taxon>Chaetocerotales</taxon>
        <taxon>Chaetocerotaceae</taxon>
        <taxon>Chaetoceros</taxon>
    </lineage>
</organism>
<dbReference type="EMBL" id="BLLK01000038">
    <property type="protein sequence ID" value="GFH49391.1"/>
    <property type="molecule type" value="Genomic_DNA"/>
</dbReference>
<evidence type="ECO:0008006" key="3">
    <source>
        <dbReference type="Google" id="ProtNLM"/>
    </source>
</evidence>
<proteinExistence type="predicted"/>
<dbReference type="SUPFAM" id="SSF51126">
    <property type="entry name" value="Pectin lyase-like"/>
    <property type="match status" value="2"/>
</dbReference>
<evidence type="ECO:0000313" key="1">
    <source>
        <dbReference type="EMBL" id="GFH49391.1"/>
    </source>
</evidence>
<gene>
    <name evidence="1" type="ORF">CTEN210_05867</name>
</gene>
<comment type="caution">
    <text evidence="1">The sequence shown here is derived from an EMBL/GenBank/DDBJ whole genome shotgun (WGS) entry which is preliminary data.</text>
</comment>
<dbReference type="InterPro" id="IPR012334">
    <property type="entry name" value="Pectin_lyas_fold"/>
</dbReference>
<sequence>MKLLGFFISSLSIHSSFAKGRRLANNSKNNISSDVNLVEGAKCLYNEDFEKGTLIIDAPGKYKLCEDIIFDPIQDRTLPITEMYLPDFSVYDEKAYGMGFFAAIAVSASDVEIYLNNFSIEQSASHALMQRFFAIIELANSPFLDSVGPAQFVGDDGFKSASKVLIQGPGRIGRSAHHGVHGNENQDITIKDVTFQDFEVAAVALNNVDNAVIQNNKILNNRHDVPIIGAFSAATQISHYGKALRDMNFGMKIKGVYTTAEEVYNSLLKMIENTYFVESRNKSPTFFQKRFPNEYHLFHNKNQVVDGPCYAFVIHGKGPAVGGFGFDLAESSKMSSNIHIKDNTIDNIKCWTNEVPATVVDGVVQNDARGAILQLIKSTSNDNLLAINNDGTYKRNPVADMQIMTASAIQQGLLDDNPVLQTVVNTISPSIVEWASSSNDVLTPQYRCNGDSMHHTVKGMNVIRVEDCEGFTISGNTMNNIENLSDTAFENCSSYHLGASIEDTTTQVGSVRGISVAAVTGYGTEFQSKSHIVSNVLSNVTGRIIIGVDVQGKSESCYIDHNNFDDSFLPRDDVEECYALRLRQFVDSSVDGLQSIDIGPNNGIDESQIEMLNISTDFERMRKLDELHKKMNIGSEWKLGGCPFGRR</sequence>